<sequence>MERYTWMDIKSFWREKYALMRLTMRETRIKGIRMNAQETTVAMVGACLLPTMGLNCFVISLLYLVM</sequence>
<protein>
    <submittedName>
        <fullName evidence="2">Uncharacterized protein</fullName>
    </submittedName>
</protein>
<evidence type="ECO:0000313" key="2">
    <source>
        <dbReference type="EMBL" id="GKV23400.1"/>
    </source>
</evidence>
<gene>
    <name evidence="2" type="ORF">SLEP1_g33135</name>
</gene>
<name>A0AAV5KFN5_9ROSI</name>
<keyword evidence="3" id="KW-1185">Reference proteome</keyword>
<keyword evidence="1" id="KW-1133">Transmembrane helix</keyword>
<proteinExistence type="predicted"/>
<comment type="caution">
    <text evidence="2">The sequence shown here is derived from an EMBL/GenBank/DDBJ whole genome shotgun (WGS) entry which is preliminary data.</text>
</comment>
<accession>A0AAV5KFN5</accession>
<dbReference type="AlphaFoldDB" id="A0AAV5KFN5"/>
<evidence type="ECO:0000313" key="3">
    <source>
        <dbReference type="Proteomes" id="UP001054252"/>
    </source>
</evidence>
<organism evidence="2 3">
    <name type="scientific">Rubroshorea leprosula</name>
    <dbReference type="NCBI Taxonomy" id="152421"/>
    <lineage>
        <taxon>Eukaryota</taxon>
        <taxon>Viridiplantae</taxon>
        <taxon>Streptophyta</taxon>
        <taxon>Embryophyta</taxon>
        <taxon>Tracheophyta</taxon>
        <taxon>Spermatophyta</taxon>
        <taxon>Magnoliopsida</taxon>
        <taxon>eudicotyledons</taxon>
        <taxon>Gunneridae</taxon>
        <taxon>Pentapetalae</taxon>
        <taxon>rosids</taxon>
        <taxon>malvids</taxon>
        <taxon>Malvales</taxon>
        <taxon>Dipterocarpaceae</taxon>
        <taxon>Rubroshorea</taxon>
    </lineage>
</organism>
<feature type="transmembrane region" description="Helical" evidence="1">
    <location>
        <begin position="40"/>
        <end position="65"/>
    </location>
</feature>
<evidence type="ECO:0000256" key="1">
    <source>
        <dbReference type="SAM" id="Phobius"/>
    </source>
</evidence>
<dbReference type="EMBL" id="BPVZ01000063">
    <property type="protein sequence ID" value="GKV23400.1"/>
    <property type="molecule type" value="Genomic_DNA"/>
</dbReference>
<dbReference type="Proteomes" id="UP001054252">
    <property type="component" value="Unassembled WGS sequence"/>
</dbReference>
<reference evidence="2 3" key="1">
    <citation type="journal article" date="2021" name="Commun. Biol.">
        <title>The genome of Shorea leprosula (Dipterocarpaceae) highlights the ecological relevance of drought in aseasonal tropical rainforests.</title>
        <authorList>
            <person name="Ng K.K.S."/>
            <person name="Kobayashi M.J."/>
            <person name="Fawcett J.A."/>
            <person name="Hatakeyama M."/>
            <person name="Paape T."/>
            <person name="Ng C.H."/>
            <person name="Ang C.C."/>
            <person name="Tnah L.H."/>
            <person name="Lee C.T."/>
            <person name="Nishiyama T."/>
            <person name="Sese J."/>
            <person name="O'Brien M.J."/>
            <person name="Copetti D."/>
            <person name="Mohd Noor M.I."/>
            <person name="Ong R.C."/>
            <person name="Putra M."/>
            <person name="Sireger I.Z."/>
            <person name="Indrioko S."/>
            <person name="Kosugi Y."/>
            <person name="Izuno A."/>
            <person name="Isagi Y."/>
            <person name="Lee S.L."/>
            <person name="Shimizu K.K."/>
        </authorList>
    </citation>
    <scope>NUCLEOTIDE SEQUENCE [LARGE SCALE GENOMIC DNA]</scope>
    <source>
        <strain evidence="2">214</strain>
    </source>
</reference>
<keyword evidence="1" id="KW-0812">Transmembrane</keyword>
<keyword evidence="1" id="KW-0472">Membrane</keyword>